<dbReference type="AlphaFoldDB" id="A0A2T3YVC3"/>
<organism evidence="4 5">
    <name type="scientific">Trichoderma asperellum (strain ATCC 204424 / CBS 433.97 / NBRC 101777)</name>
    <dbReference type="NCBI Taxonomy" id="1042311"/>
    <lineage>
        <taxon>Eukaryota</taxon>
        <taxon>Fungi</taxon>
        <taxon>Dikarya</taxon>
        <taxon>Ascomycota</taxon>
        <taxon>Pezizomycotina</taxon>
        <taxon>Sordariomycetes</taxon>
        <taxon>Hypocreomycetidae</taxon>
        <taxon>Hypocreales</taxon>
        <taxon>Hypocreaceae</taxon>
        <taxon>Trichoderma</taxon>
    </lineage>
</organism>
<evidence type="ECO:0000256" key="2">
    <source>
        <dbReference type="ARBA" id="ARBA00023242"/>
    </source>
</evidence>
<proteinExistence type="predicted"/>
<keyword evidence="5" id="KW-1185">Reference proteome</keyword>
<feature type="region of interest" description="Disordered" evidence="3">
    <location>
        <begin position="122"/>
        <end position="159"/>
    </location>
</feature>
<gene>
    <name evidence="4" type="ORF">M441DRAFT_61951</name>
</gene>
<dbReference type="EMBL" id="KZ679270">
    <property type="protein sequence ID" value="PTB36477.1"/>
    <property type="molecule type" value="Genomic_DNA"/>
</dbReference>
<evidence type="ECO:0000256" key="3">
    <source>
        <dbReference type="SAM" id="MobiDB-lite"/>
    </source>
</evidence>
<dbReference type="PANTHER" id="PTHR37534:SF15">
    <property type="entry name" value="ZN(II)2CYS6 TRANSCRIPTION FACTOR (EUROFUNG)"/>
    <property type="match status" value="1"/>
</dbReference>
<protein>
    <recommendedName>
        <fullName evidence="6">Zn(2)-C6 fungal-type domain-containing protein</fullName>
    </recommendedName>
</protein>
<dbReference type="PANTHER" id="PTHR37534">
    <property type="entry name" value="TRANSCRIPTIONAL ACTIVATOR PROTEIN UGA3"/>
    <property type="match status" value="1"/>
</dbReference>
<feature type="compositionally biased region" description="Basic and acidic residues" evidence="3">
    <location>
        <begin position="135"/>
        <end position="146"/>
    </location>
</feature>
<accession>A0A2T3YVC3</accession>
<evidence type="ECO:0000313" key="5">
    <source>
        <dbReference type="Proteomes" id="UP000240493"/>
    </source>
</evidence>
<keyword evidence="2" id="KW-0539">Nucleus</keyword>
<name>A0A2T3YVC3_TRIA4</name>
<dbReference type="InterPro" id="IPR021858">
    <property type="entry name" value="Fun_TF"/>
</dbReference>
<evidence type="ECO:0000313" key="4">
    <source>
        <dbReference type="EMBL" id="PTB36477.1"/>
    </source>
</evidence>
<dbReference type="OrthoDB" id="5386330at2759"/>
<sequence>MMPPKLDISNKIQQCWECLRRGLICDGHRPICDCCRSSGIVCPGCEDRRPLIWVTPGYVTVTRNRRVKVASAAASKPAISQKYRLQTGQQLLSPPSELSLIESKSSALSSVMSRSDKITEKKFDSKSTIRGNKTRGNEIYDRGRNNDEDEHMSESGRTLSSSNIIIPQTRVTSLSLVSQDRRWSRLIQNQRIRSIPRSLYSFELELEEAVDYYNCQVFPIVNSNQLFPNIYSKPFDIHRLSQLVPSNRHSLISLSIGYRILALTQIHRLSINPHNAGPASDLWTSFFRHVGLALTSLNNEIRDDPDYYLANVFRSIHLIASSELFLLNSPHWRAHVTGFLSILQQGGGLTTSMQRPGNSKFIILSFLIACVVVNTTSSVEHQIIEATYLDPKEFYNLYSVSIYPPFLCPPNLFLDVLYVNRLRLRLPTTSAIYSLPSTQVTLCDIMKRIHDFSAIGWIESSGFPNRDEFLLLSNIFQAAVALYAALTLPCALKIHVDKSCADLKQTYRAQLFNTLKAAIGSPVRMHTIYWPVVVAGVAALTGTAEERILVEEHLHMGIGDPYSGPGSLKALEILRKARASGQTEWNDCFSEPNVILFSL</sequence>
<dbReference type="GO" id="GO:0003700">
    <property type="term" value="F:DNA-binding transcription factor activity"/>
    <property type="evidence" value="ECO:0007669"/>
    <property type="project" value="TreeGrafter"/>
</dbReference>
<dbReference type="GO" id="GO:0045944">
    <property type="term" value="P:positive regulation of transcription by RNA polymerase II"/>
    <property type="evidence" value="ECO:0007669"/>
    <property type="project" value="TreeGrafter"/>
</dbReference>
<reference evidence="4 5" key="1">
    <citation type="submission" date="2016-07" db="EMBL/GenBank/DDBJ databases">
        <title>Multiple horizontal gene transfer events from other fungi enriched the ability of initially mycotrophic Trichoderma (Ascomycota) to feed on dead plant biomass.</title>
        <authorList>
            <consortium name="DOE Joint Genome Institute"/>
            <person name="Aerts A."/>
            <person name="Atanasova L."/>
            <person name="Chenthamara K."/>
            <person name="Zhang J."/>
            <person name="Grujic M."/>
            <person name="Henrissat B."/>
            <person name="Kuo A."/>
            <person name="Salamov A."/>
            <person name="Lipzen A."/>
            <person name="Labutti K."/>
            <person name="Barry K."/>
            <person name="Miao Y."/>
            <person name="Rahimi M.J."/>
            <person name="Shen Q."/>
            <person name="Grigoriev I.V."/>
            <person name="Kubicek C.P."/>
            <person name="Druzhinina I.S."/>
        </authorList>
    </citation>
    <scope>NUCLEOTIDE SEQUENCE [LARGE SCALE GENOMIC DNA]</scope>
    <source>
        <strain evidence="4 5">CBS 433.97</strain>
    </source>
</reference>
<evidence type="ECO:0000256" key="1">
    <source>
        <dbReference type="ARBA" id="ARBA00004123"/>
    </source>
</evidence>
<dbReference type="GO" id="GO:0000976">
    <property type="term" value="F:transcription cis-regulatory region binding"/>
    <property type="evidence" value="ECO:0007669"/>
    <property type="project" value="TreeGrafter"/>
</dbReference>
<dbReference type="Pfam" id="PF11951">
    <property type="entry name" value="Fungal_trans_2"/>
    <property type="match status" value="1"/>
</dbReference>
<evidence type="ECO:0008006" key="6">
    <source>
        <dbReference type="Google" id="ProtNLM"/>
    </source>
</evidence>
<dbReference type="GO" id="GO:0005634">
    <property type="term" value="C:nucleus"/>
    <property type="evidence" value="ECO:0007669"/>
    <property type="project" value="UniProtKB-SubCell"/>
</dbReference>
<comment type="subcellular location">
    <subcellularLocation>
        <location evidence="1">Nucleus</location>
    </subcellularLocation>
</comment>
<dbReference type="Proteomes" id="UP000240493">
    <property type="component" value="Unassembled WGS sequence"/>
</dbReference>